<dbReference type="InterPro" id="IPR051487">
    <property type="entry name" value="Ser/Thr_Proteases_Immune/Dev"/>
</dbReference>
<keyword evidence="5" id="KW-0732">Signal</keyword>
<evidence type="ECO:0000256" key="2">
    <source>
        <dbReference type="ARBA" id="ARBA00023157"/>
    </source>
</evidence>
<dbReference type="EMBL" id="WJQU01000001">
    <property type="protein sequence ID" value="KAJ6645590.1"/>
    <property type="molecule type" value="Genomic_DNA"/>
</dbReference>
<keyword evidence="2" id="KW-1015">Disulfide bond</keyword>
<dbReference type="InterPro" id="IPR043504">
    <property type="entry name" value="Peptidase_S1_PA_chymotrypsin"/>
</dbReference>
<feature type="domain" description="Peptidase S1" evidence="6">
    <location>
        <begin position="301"/>
        <end position="544"/>
    </location>
</feature>
<dbReference type="CDD" id="cd00190">
    <property type="entry name" value="Tryp_SPc"/>
    <property type="match status" value="1"/>
</dbReference>
<dbReference type="InterPro" id="IPR018114">
    <property type="entry name" value="TRYPSIN_HIS"/>
</dbReference>
<sequence length="546" mass="60743">MANKFLFFLLFNFCSAKAFHWHSESGGAVRWAFNCDFLGHDIGFVRSKSEECGEKCAQHSECTRFVWTNFHEGTCWFKNGKGDAIESTVGGCCGYVNVTKVNAISWHSGNDGRVQWSRYCEFRGNDIGSVKSKSEECGGICYEHTDCTRFVWTDFEGGTCWIKNEEGDAIKTEFGGMCGYITAAKPDAHNISWVMADQGRIRWSTNCKIVGKIVAVRAKKTSEQCGETCYLRSDCFGFIWKNGSCSLKSSGYPAIDYTNTQSVCGEIISRSSITGTGNSGGLRKSEQACKRFTEMASQYRMIRGDLTQRNDFPSMAALYYPSEGHEDSEPNESNVEIRCGGTIISEYYILTAAHCVYGITPVIARLGTNILNHQKKTDLRVEVSTVHPDFEYDKRQHDIGLVKVREEISFSGNILPACLRSDLNDVPENKDLVVAGWGLDGVNDEPNFLRKVSMITVALQSCKSYFQKSEQVFHQIGNGQYCAKDPNGGRDFCDGDSGGPLQLYESELATVVGVVSWSVNCTGTAPGVYARVAYYLDFIEDIVWEE</sequence>
<organism evidence="7 8">
    <name type="scientific">Pseudolycoriella hygida</name>
    <dbReference type="NCBI Taxonomy" id="35572"/>
    <lineage>
        <taxon>Eukaryota</taxon>
        <taxon>Metazoa</taxon>
        <taxon>Ecdysozoa</taxon>
        <taxon>Arthropoda</taxon>
        <taxon>Hexapoda</taxon>
        <taxon>Insecta</taxon>
        <taxon>Pterygota</taxon>
        <taxon>Neoptera</taxon>
        <taxon>Endopterygota</taxon>
        <taxon>Diptera</taxon>
        <taxon>Nematocera</taxon>
        <taxon>Sciaroidea</taxon>
        <taxon>Sciaridae</taxon>
        <taxon>Pseudolycoriella</taxon>
    </lineage>
</organism>
<evidence type="ECO:0000313" key="8">
    <source>
        <dbReference type="Proteomes" id="UP001151699"/>
    </source>
</evidence>
<evidence type="ECO:0000256" key="3">
    <source>
        <dbReference type="ARBA" id="ARBA00023180"/>
    </source>
</evidence>
<dbReference type="Gene3D" id="2.40.10.10">
    <property type="entry name" value="Trypsin-like serine proteases"/>
    <property type="match status" value="1"/>
</dbReference>
<evidence type="ECO:0000256" key="4">
    <source>
        <dbReference type="ARBA" id="ARBA00024195"/>
    </source>
</evidence>
<dbReference type="GO" id="GO:0006508">
    <property type="term" value="P:proteolysis"/>
    <property type="evidence" value="ECO:0007669"/>
    <property type="project" value="UniProtKB-KW"/>
</dbReference>
<dbReference type="InterPro" id="IPR001314">
    <property type="entry name" value="Peptidase_S1A"/>
</dbReference>
<dbReference type="PROSITE" id="PS50240">
    <property type="entry name" value="TRYPSIN_DOM"/>
    <property type="match status" value="1"/>
</dbReference>
<keyword evidence="3" id="KW-0325">Glycoprotein</keyword>
<evidence type="ECO:0000256" key="5">
    <source>
        <dbReference type="SAM" id="SignalP"/>
    </source>
</evidence>
<accession>A0A9Q0S6S1</accession>
<evidence type="ECO:0000256" key="1">
    <source>
        <dbReference type="ARBA" id="ARBA00022737"/>
    </source>
</evidence>
<dbReference type="Pfam" id="PF14295">
    <property type="entry name" value="PAN_4"/>
    <property type="match status" value="2"/>
</dbReference>
<dbReference type="PANTHER" id="PTHR24256">
    <property type="entry name" value="TRYPTASE-RELATED"/>
    <property type="match status" value="1"/>
</dbReference>
<dbReference type="OrthoDB" id="6357057at2759"/>
<reference evidence="7" key="1">
    <citation type="submission" date="2022-07" db="EMBL/GenBank/DDBJ databases">
        <authorList>
            <person name="Trinca V."/>
            <person name="Uliana J.V.C."/>
            <person name="Torres T.T."/>
            <person name="Ward R.J."/>
            <person name="Monesi N."/>
        </authorList>
    </citation>
    <scope>NUCLEOTIDE SEQUENCE</scope>
    <source>
        <strain evidence="7">HSMRA1968</strain>
        <tissue evidence="7">Whole embryos</tissue>
    </source>
</reference>
<dbReference type="Gene3D" id="3.50.4.10">
    <property type="entry name" value="Hepatocyte Growth Factor"/>
    <property type="match status" value="3"/>
</dbReference>
<dbReference type="InterPro" id="IPR001254">
    <property type="entry name" value="Trypsin_dom"/>
</dbReference>
<comment type="similarity">
    <text evidence="4">Belongs to the peptidase S1 family. CLIP subfamily.</text>
</comment>
<dbReference type="PRINTS" id="PR00722">
    <property type="entry name" value="CHYMOTRYPSIN"/>
</dbReference>
<dbReference type="Proteomes" id="UP001151699">
    <property type="component" value="Chromosome A"/>
</dbReference>
<dbReference type="FunFam" id="2.40.10.10:FF:000068">
    <property type="entry name" value="transmembrane protease serine 2"/>
    <property type="match status" value="1"/>
</dbReference>
<keyword evidence="7" id="KW-0378">Hydrolase</keyword>
<dbReference type="AlphaFoldDB" id="A0A9Q0S6S1"/>
<proteinExistence type="inferred from homology"/>
<protein>
    <submittedName>
        <fullName evidence="7">Serine protease snake</fullName>
    </submittedName>
</protein>
<evidence type="ECO:0000259" key="6">
    <source>
        <dbReference type="PROSITE" id="PS50240"/>
    </source>
</evidence>
<dbReference type="InterPro" id="IPR009003">
    <property type="entry name" value="Peptidase_S1_PA"/>
</dbReference>
<dbReference type="SMART" id="SM00020">
    <property type="entry name" value="Tryp_SPc"/>
    <property type="match status" value="1"/>
</dbReference>
<keyword evidence="1" id="KW-0677">Repeat</keyword>
<dbReference type="PROSITE" id="PS00134">
    <property type="entry name" value="TRYPSIN_HIS"/>
    <property type="match status" value="1"/>
</dbReference>
<feature type="signal peptide" evidence="5">
    <location>
        <begin position="1"/>
        <end position="18"/>
    </location>
</feature>
<feature type="chain" id="PRO_5040121225" evidence="5">
    <location>
        <begin position="19"/>
        <end position="546"/>
    </location>
</feature>
<dbReference type="SUPFAM" id="SSF50494">
    <property type="entry name" value="Trypsin-like serine proteases"/>
    <property type="match status" value="1"/>
</dbReference>
<keyword evidence="7" id="KW-0645">Protease</keyword>
<dbReference type="Pfam" id="PF00089">
    <property type="entry name" value="Trypsin"/>
    <property type="match status" value="1"/>
</dbReference>
<name>A0A9Q0S6S1_9DIPT</name>
<gene>
    <name evidence="7" type="primary">snk_3</name>
    <name evidence="7" type="ORF">Bhyg_00797</name>
</gene>
<keyword evidence="8" id="KW-1185">Reference proteome</keyword>
<evidence type="ECO:0000313" key="7">
    <source>
        <dbReference type="EMBL" id="KAJ6645590.1"/>
    </source>
</evidence>
<dbReference type="GO" id="GO:0004252">
    <property type="term" value="F:serine-type endopeptidase activity"/>
    <property type="evidence" value="ECO:0007669"/>
    <property type="project" value="InterPro"/>
</dbReference>
<comment type="caution">
    <text evidence="7">The sequence shown here is derived from an EMBL/GenBank/DDBJ whole genome shotgun (WGS) entry which is preliminary data.</text>
</comment>
<dbReference type="InterPro" id="IPR003609">
    <property type="entry name" value="Pan_app"/>
</dbReference>